<evidence type="ECO:0000313" key="7">
    <source>
        <dbReference type="Proteomes" id="UP001383192"/>
    </source>
</evidence>
<dbReference type="AlphaFoldDB" id="A0AAW0D881"/>
<evidence type="ECO:0000256" key="2">
    <source>
        <dbReference type="PROSITE-ProRule" id="PRU00285"/>
    </source>
</evidence>
<comment type="similarity">
    <text evidence="2 3">Belongs to the small heat shock protein (HSP20) family.</text>
</comment>
<keyword evidence="1" id="KW-0346">Stress response</keyword>
<dbReference type="InterPro" id="IPR008978">
    <property type="entry name" value="HSP20-like_chaperone"/>
</dbReference>
<dbReference type="Proteomes" id="UP001383192">
    <property type="component" value="Unassembled WGS sequence"/>
</dbReference>
<dbReference type="InterPro" id="IPR002068">
    <property type="entry name" value="A-crystallin/Hsp20_dom"/>
</dbReference>
<dbReference type="PROSITE" id="PS51203">
    <property type="entry name" value="CS"/>
    <property type="match status" value="1"/>
</dbReference>
<evidence type="ECO:0000313" key="6">
    <source>
        <dbReference type="EMBL" id="KAK7047173.1"/>
    </source>
</evidence>
<dbReference type="Gene3D" id="2.60.40.790">
    <property type="match status" value="1"/>
</dbReference>
<gene>
    <name evidence="6" type="ORF">VNI00_006839</name>
</gene>
<evidence type="ECO:0000259" key="4">
    <source>
        <dbReference type="PROSITE" id="PS01031"/>
    </source>
</evidence>
<evidence type="ECO:0000256" key="1">
    <source>
        <dbReference type="ARBA" id="ARBA00023016"/>
    </source>
</evidence>
<accession>A0AAW0D881</accession>
<proteinExistence type="inferred from homology"/>
<feature type="domain" description="CS" evidence="5">
    <location>
        <begin position="42"/>
        <end position="151"/>
    </location>
</feature>
<comment type="caution">
    <text evidence="6">The sequence shown here is derived from an EMBL/GenBank/DDBJ whole genome shotgun (WGS) entry which is preliminary data.</text>
</comment>
<dbReference type="EMBL" id="JAYKXP010000021">
    <property type="protein sequence ID" value="KAK7047173.1"/>
    <property type="molecule type" value="Genomic_DNA"/>
</dbReference>
<dbReference type="InterPro" id="IPR007052">
    <property type="entry name" value="CS_dom"/>
</dbReference>
<reference evidence="6 7" key="1">
    <citation type="submission" date="2024-01" db="EMBL/GenBank/DDBJ databases">
        <title>A draft genome for a cacao thread blight-causing isolate of Paramarasmius palmivorus.</title>
        <authorList>
            <person name="Baruah I.K."/>
            <person name="Bukari Y."/>
            <person name="Amoako-Attah I."/>
            <person name="Meinhardt L.W."/>
            <person name="Bailey B.A."/>
            <person name="Cohen S.P."/>
        </authorList>
    </citation>
    <scope>NUCLEOTIDE SEQUENCE [LARGE SCALE GENOMIC DNA]</scope>
    <source>
        <strain evidence="6 7">GH-12</strain>
    </source>
</reference>
<dbReference type="PANTHER" id="PTHR11527">
    <property type="entry name" value="HEAT-SHOCK PROTEIN 20 FAMILY MEMBER"/>
    <property type="match status" value="1"/>
</dbReference>
<evidence type="ECO:0000259" key="5">
    <source>
        <dbReference type="PROSITE" id="PS51203"/>
    </source>
</evidence>
<dbReference type="InterPro" id="IPR031107">
    <property type="entry name" value="Small_HSP"/>
</dbReference>
<dbReference type="Pfam" id="PF00011">
    <property type="entry name" value="HSP20"/>
    <property type="match status" value="1"/>
</dbReference>
<sequence length="151" mass="16936">MSVYYYEPFYDFDRFFDGVFGRPTAGQIQQGASDSQNGVSKAIKPRMDLHEDAEKNLVTATFELPGLKKEDVAIDIHDGRLTVSGETKVDEERKQDGYAIRERRYGKFSRTLQLPQGVKEDEIKASLEDGVLTVTFPKTGKEAAPKKIAIS</sequence>
<keyword evidence="7" id="KW-1185">Reference proteome</keyword>
<dbReference type="CDD" id="cd06464">
    <property type="entry name" value="ACD_sHsps-like"/>
    <property type="match status" value="1"/>
</dbReference>
<organism evidence="6 7">
    <name type="scientific">Paramarasmius palmivorus</name>
    <dbReference type="NCBI Taxonomy" id="297713"/>
    <lineage>
        <taxon>Eukaryota</taxon>
        <taxon>Fungi</taxon>
        <taxon>Dikarya</taxon>
        <taxon>Basidiomycota</taxon>
        <taxon>Agaricomycotina</taxon>
        <taxon>Agaricomycetes</taxon>
        <taxon>Agaricomycetidae</taxon>
        <taxon>Agaricales</taxon>
        <taxon>Marasmiineae</taxon>
        <taxon>Marasmiaceae</taxon>
        <taxon>Paramarasmius</taxon>
    </lineage>
</organism>
<evidence type="ECO:0008006" key="8">
    <source>
        <dbReference type="Google" id="ProtNLM"/>
    </source>
</evidence>
<feature type="domain" description="SHSP" evidence="4">
    <location>
        <begin position="38"/>
        <end position="151"/>
    </location>
</feature>
<name>A0AAW0D881_9AGAR</name>
<protein>
    <recommendedName>
        <fullName evidence="8">Small heat shock protein</fullName>
    </recommendedName>
</protein>
<dbReference type="PROSITE" id="PS01031">
    <property type="entry name" value="SHSP"/>
    <property type="match status" value="1"/>
</dbReference>
<evidence type="ECO:0000256" key="3">
    <source>
        <dbReference type="RuleBase" id="RU003616"/>
    </source>
</evidence>
<dbReference type="SUPFAM" id="SSF49764">
    <property type="entry name" value="HSP20-like chaperones"/>
    <property type="match status" value="1"/>
</dbReference>